<dbReference type="InterPro" id="IPR001647">
    <property type="entry name" value="HTH_TetR"/>
</dbReference>
<organism evidence="6 7">
    <name type="scientific">Microbispora cellulosiformans</name>
    <dbReference type="NCBI Taxonomy" id="2614688"/>
    <lineage>
        <taxon>Bacteria</taxon>
        <taxon>Bacillati</taxon>
        <taxon>Actinomycetota</taxon>
        <taxon>Actinomycetes</taxon>
        <taxon>Streptosporangiales</taxon>
        <taxon>Streptosporangiaceae</taxon>
        <taxon>Microbispora</taxon>
    </lineage>
</organism>
<dbReference type="Pfam" id="PF00440">
    <property type="entry name" value="TetR_N"/>
    <property type="match status" value="1"/>
</dbReference>
<dbReference type="InterPro" id="IPR025996">
    <property type="entry name" value="MT1864/Rv1816-like_C"/>
</dbReference>
<gene>
    <name evidence="6" type="ORF">F5972_31845</name>
</gene>
<keyword evidence="3" id="KW-0804">Transcription</keyword>
<reference evidence="6 7" key="1">
    <citation type="submission" date="2019-09" db="EMBL/GenBank/DDBJ databases">
        <title>Screening of Novel Bioactive Compounds from Soil-Associated.</title>
        <authorList>
            <person name="Gong X."/>
        </authorList>
    </citation>
    <scope>NUCLEOTIDE SEQUENCE [LARGE SCALE GENOMIC DNA]</scope>
    <source>
        <strain evidence="6 7">Gxj-6</strain>
    </source>
</reference>
<dbReference type="PROSITE" id="PS50977">
    <property type="entry name" value="HTH_TETR_2"/>
    <property type="match status" value="1"/>
</dbReference>
<dbReference type="RefSeq" id="WP_150938989.1">
    <property type="nucleotide sequence ID" value="NZ_VYTZ01000017.1"/>
</dbReference>
<protein>
    <submittedName>
        <fullName evidence="6">TetR/AcrR family transcriptional regulator</fullName>
    </submittedName>
</protein>
<dbReference type="GO" id="GO:0000976">
    <property type="term" value="F:transcription cis-regulatory region binding"/>
    <property type="evidence" value="ECO:0007669"/>
    <property type="project" value="TreeGrafter"/>
</dbReference>
<dbReference type="InterPro" id="IPR050109">
    <property type="entry name" value="HTH-type_TetR-like_transc_reg"/>
</dbReference>
<dbReference type="Proteomes" id="UP000327011">
    <property type="component" value="Unassembled WGS sequence"/>
</dbReference>
<feature type="domain" description="HTH tetR-type" evidence="5">
    <location>
        <begin position="13"/>
        <end position="73"/>
    </location>
</feature>
<dbReference type="SUPFAM" id="SSF48498">
    <property type="entry name" value="Tetracyclin repressor-like, C-terminal domain"/>
    <property type="match status" value="1"/>
</dbReference>
<keyword evidence="2 4" id="KW-0238">DNA-binding</keyword>
<evidence type="ECO:0000256" key="1">
    <source>
        <dbReference type="ARBA" id="ARBA00023015"/>
    </source>
</evidence>
<accession>A0A5J5JVM5</accession>
<dbReference type="AlphaFoldDB" id="A0A5J5JVM5"/>
<dbReference type="EMBL" id="VYTZ01000017">
    <property type="protein sequence ID" value="KAA9374179.1"/>
    <property type="molecule type" value="Genomic_DNA"/>
</dbReference>
<dbReference type="GO" id="GO:0003700">
    <property type="term" value="F:DNA-binding transcription factor activity"/>
    <property type="evidence" value="ECO:0007669"/>
    <property type="project" value="TreeGrafter"/>
</dbReference>
<evidence type="ECO:0000313" key="6">
    <source>
        <dbReference type="EMBL" id="KAA9374179.1"/>
    </source>
</evidence>
<name>A0A5J5JVM5_9ACTN</name>
<dbReference type="SUPFAM" id="SSF46689">
    <property type="entry name" value="Homeodomain-like"/>
    <property type="match status" value="1"/>
</dbReference>
<dbReference type="PANTHER" id="PTHR30055">
    <property type="entry name" value="HTH-TYPE TRANSCRIPTIONAL REGULATOR RUTR"/>
    <property type="match status" value="1"/>
</dbReference>
<dbReference type="Gene3D" id="1.10.357.10">
    <property type="entry name" value="Tetracycline Repressor, domain 2"/>
    <property type="match status" value="1"/>
</dbReference>
<dbReference type="PANTHER" id="PTHR30055:SF243">
    <property type="entry name" value="HTH-TYPE TRANSCRIPTIONAL REGULATOR RV1816"/>
    <property type="match status" value="1"/>
</dbReference>
<feature type="DNA-binding region" description="H-T-H motif" evidence="4">
    <location>
        <begin position="36"/>
        <end position="55"/>
    </location>
</feature>
<evidence type="ECO:0000259" key="5">
    <source>
        <dbReference type="PROSITE" id="PS50977"/>
    </source>
</evidence>
<evidence type="ECO:0000256" key="4">
    <source>
        <dbReference type="PROSITE-ProRule" id="PRU00335"/>
    </source>
</evidence>
<evidence type="ECO:0000313" key="7">
    <source>
        <dbReference type="Proteomes" id="UP000327011"/>
    </source>
</evidence>
<dbReference type="InterPro" id="IPR009057">
    <property type="entry name" value="Homeodomain-like_sf"/>
</dbReference>
<keyword evidence="1" id="KW-0805">Transcription regulation</keyword>
<comment type="caution">
    <text evidence="6">The sequence shown here is derived from an EMBL/GenBank/DDBJ whole genome shotgun (WGS) entry which is preliminary data.</text>
</comment>
<keyword evidence="7" id="KW-1185">Reference proteome</keyword>
<evidence type="ECO:0000256" key="2">
    <source>
        <dbReference type="ARBA" id="ARBA00023125"/>
    </source>
</evidence>
<dbReference type="Pfam" id="PF13305">
    <property type="entry name" value="TetR_C_33"/>
    <property type="match status" value="1"/>
</dbReference>
<evidence type="ECO:0000256" key="3">
    <source>
        <dbReference type="ARBA" id="ARBA00023163"/>
    </source>
</evidence>
<sequence>MNASRTARERVRAELIREITDIARRHLATDGAPGLSLRAVAREMGMVSSAIYRYFPSRDDLLTVLIVDAYNAIGEAVERADATRPRDDFTGRWLAACRAVREWALAHPHEYALLYGSPVPGYRAPEDTIGPASRGTIVYGRILADAQRAGRLSPPPMCPPPPAILSQDAEAVRSVMPGVSDDVVARALVAWTGLFGMVSFELFGQFNSVIEHRAELFDHNMTCLAHLLGFSS</sequence>
<dbReference type="InterPro" id="IPR036271">
    <property type="entry name" value="Tet_transcr_reg_TetR-rel_C_sf"/>
</dbReference>
<proteinExistence type="predicted"/>